<dbReference type="EMBL" id="ML977330">
    <property type="protein sequence ID" value="KAF2112661.1"/>
    <property type="molecule type" value="Genomic_DNA"/>
</dbReference>
<accession>A0A6A5Z2V4</accession>
<dbReference type="GO" id="GO:0008757">
    <property type="term" value="F:S-adenosylmethionine-dependent methyltransferase activity"/>
    <property type="evidence" value="ECO:0007669"/>
    <property type="project" value="UniProtKB-ARBA"/>
</dbReference>
<dbReference type="Gene3D" id="3.40.50.150">
    <property type="entry name" value="Vaccinia Virus protein VP39"/>
    <property type="match status" value="1"/>
</dbReference>
<dbReference type="GO" id="GO:0005737">
    <property type="term" value="C:cytoplasm"/>
    <property type="evidence" value="ECO:0007669"/>
    <property type="project" value="TreeGrafter"/>
</dbReference>
<keyword evidence="1" id="KW-0808">Transferase</keyword>
<organism evidence="1 2">
    <name type="scientific">Lophiotrema nucula</name>
    <dbReference type="NCBI Taxonomy" id="690887"/>
    <lineage>
        <taxon>Eukaryota</taxon>
        <taxon>Fungi</taxon>
        <taxon>Dikarya</taxon>
        <taxon>Ascomycota</taxon>
        <taxon>Pezizomycotina</taxon>
        <taxon>Dothideomycetes</taxon>
        <taxon>Pleosporomycetidae</taxon>
        <taxon>Pleosporales</taxon>
        <taxon>Lophiotremataceae</taxon>
        <taxon>Lophiotrema</taxon>
    </lineage>
</organism>
<evidence type="ECO:0000313" key="1">
    <source>
        <dbReference type="EMBL" id="KAF2112661.1"/>
    </source>
</evidence>
<keyword evidence="1" id="KW-0489">Methyltransferase</keyword>
<dbReference type="GO" id="GO:0032259">
    <property type="term" value="P:methylation"/>
    <property type="evidence" value="ECO:0007669"/>
    <property type="project" value="UniProtKB-KW"/>
</dbReference>
<dbReference type="AlphaFoldDB" id="A0A6A5Z2V4"/>
<dbReference type="OrthoDB" id="194386at2759"/>
<evidence type="ECO:0000313" key="2">
    <source>
        <dbReference type="Proteomes" id="UP000799770"/>
    </source>
</evidence>
<dbReference type="PANTHER" id="PTHR14614">
    <property type="entry name" value="HEPATOCELLULAR CARCINOMA-ASSOCIATED ANTIGEN"/>
    <property type="match status" value="1"/>
</dbReference>
<dbReference type="InterPro" id="IPR019410">
    <property type="entry name" value="Methyltransf_16"/>
</dbReference>
<name>A0A6A5Z2V4_9PLEO</name>
<dbReference type="Pfam" id="PF10294">
    <property type="entry name" value="Methyltransf_16"/>
    <property type="match status" value="1"/>
</dbReference>
<reference evidence="1" key="1">
    <citation type="journal article" date="2020" name="Stud. Mycol.">
        <title>101 Dothideomycetes genomes: a test case for predicting lifestyles and emergence of pathogens.</title>
        <authorList>
            <person name="Haridas S."/>
            <person name="Albert R."/>
            <person name="Binder M."/>
            <person name="Bloem J."/>
            <person name="Labutti K."/>
            <person name="Salamov A."/>
            <person name="Andreopoulos B."/>
            <person name="Baker S."/>
            <person name="Barry K."/>
            <person name="Bills G."/>
            <person name="Bluhm B."/>
            <person name="Cannon C."/>
            <person name="Castanera R."/>
            <person name="Culley D."/>
            <person name="Daum C."/>
            <person name="Ezra D."/>
            <person name="Gonzalez J."/>
            <person name="Henrissat B."/>
            <person name="Kuo A."/>
            <person name="Liang C."/>
            <person name="Lipzen A."/>
            <person name="Lutzoni F."/>
            <person name="Magnuson J."/>
            <person name="Mondo S."/>
            <person name="Nolan M."/>
            <person name="Ohm R."/>
            <person name="Pangilinan J."/>
            <person name="Park H.-J."/>
            <person name="Ramirez L."/>
            <person name="Alfaro M."/>
            <person name="Sun H."/>
            <person name="Tritt A."/>
            <person name="Yoshinaga Y."/>
            <person name="Zwiers L.-H."/>
            <person name="Turgeon B."/>
            <person name="Goodwin S."/>
            <person name="Spatafora J."/>
            <person name="Crous P."/>
            <person name="Grigoriev I."/>
        </authorList>
    </citation>
    <scope>NUCLEOTIDE SEQUENCE</scope>
    <source>
        <strain evidence="1">CBS 627.86</strain>
    </source>
</reference>
<sequence>MNTSTESSLTILRRQYLQLLEPQYMRWPDSTTLKAPTIQTWIFDNLFDAEQIAHPPPDRYRLRVLKMLIAKLEDAVNDPEDDEISDELMSTLALLLSSSLPSELASIQQKAYVTYSYSHFADDQSSGELPVTLLESRSVISSSGTTGLRTWEAALLLGAYLASSHGRQFVQNKRVFEVGAGTGMLSILCAKHLGASGVVATDGDEAVVDAINTNIFLNEHDSGESNRTVVHTAAVKWGYPIEASTFAEDYGMDVPDVVLGADVTYDKAVIPSLVSTLTEFFGLNSALQVLVAATIRNEQTFETFLNACRRNRFDLELVEFPLLPEHLQTGPFYPTSTPIQIWRITRPQPPVDLFAF</sequence>
<keyword evidence="2" id="KW-1185">Reference proteome</keyword>
<gene>
    <name evidence="1" type="ORF">BDV96DRAFT_155448</name>
</gene>
<dbReference type="PANTHER" id="PTHR14614:SF130">
    <property type="entry name" value="PROTEIN-LYSINE N-METHYLTRANSFERASE EEF2KMT"/>
    <property type="match status" value="1"/>
</dbReference>
<protein>
    <submittedName>
        <fullName evidence="1">Putative methyltransferase-domain-containing protein</fullName>
    </submittedName>
</protein>
<dbReference type="SUPFAM" id="SSF53335">
    <property type="entry name" value="S-adenosyl-L-methionine-dependent methyltransferases"/>
    <property type="match status" value="1"/>
</dbReference>
<dbReference type="Proteomes" id="UP000799770">
    <property type="component" value="Unassembled WGS sequence"/>
</dbReference>
<proteinExistence type="predicted"/>
<dbReference type="InterPro" id="IPR029063">
    <property type="entry name" value="SAM-dependent_MTases_sf"/>
</dbReference>